<dbReference type="Proteomes" id="UP000238390">
    <property type="component" value="Plasmid unnamed3"/>
</dbReference>
<dbReference type="Gene3D" id="2.40.50.140">
    <property type="entry name" value="Nucleic acid-binding proteins"/>
    <property type="match status" value="1"/>
</dbReference>
<reference evidence="5 6" key="1">
    <citation type="submission" date="2018-02" db="EMBL/GenBank/DDBJ databases">
        <title>FDA/CDC Antimicrobial Resistant Isolate Bank Genome Sequencing.</title>
        <authorList>
            <person name="Benahmed F.H."/>
            <person name="Lutgring J.D."/>
            <person name="Yoo B."/>
            <person name="Machado M."/>
            <person name="Brown A."/>
            <person name="McAllister G."/>
            <person name="Perry A."/>
            <person name="Halpin A.L."/>
            <person name="Vavikolanu K."/>
            <person name="Ott S."/>
            <person name="Zhao X."/>
            <person name="Tallon L.J."/>
            <person name="Sadzewicz L."/>
            <person name="Aluvathingal J."/>
            <person name="Nadendla S."/>
            <person name="Voskania-kordi A."/>
            <person name="Simonyan V."/>
            <person name="Patel J."/>
            <person name="Shawar R.M."/>
        </authorList>
    </citation>
    <scope>NUCLEOTIDE SEQUENCE [LARGE SCALE GENOMIC DNA]</scope>
    <source>
        <strain evidence="5 6">AR_0356</strain>
        <plasmid evidence="5 6">unnamed3</plasmid>
    </source>
</reference>
<keyword evidence="5" id="KW-0614">Plasmid</keyword>
<keyword evidence="6" id="KW-1185">Reference proteome</keyword>
<evidence type="ECO:0000256" key="1">
    <source>
        <dbReference type="ARBA" id="ARBA00023125"/>
    </source>
</evidence>
<comment type="caution">
    <text evidence="2">Lacks conserved residue(s) required for the propagation of feature annotation.</text>
</comment>
<feature type="compositionally biased region" description="Low complexity" evidence="4">
    <location>
        <begin position="125"/>
        <end position="155"/>
    </location>
</feature>
<organism evidence="5 6">
    <name type="scientific">Pseudomonas paraeruginosa</name>
    <dbReference type="NCBI Taxonomy" id="2994495"/>
    <lineage>
        <taxon>Bacteria</taxon>
        <taxon>Pseudomonadati</taxon>
        <taxon>Pseudomonadota</taxon>
        <taxon>Gammaproteobacteria</taxon>
        <taxon>Pseudomonadales</taxon>
        <taxon>Pseudomonadaceae</taxon>
        <taxon>Pseudomonas</taxon>
    </lineage>
</organism>
<dbReference type="PANTHER" id="PTHR10302:SF27">
    <property type="entry name" value="SINGLE-STRANDED DNA-BINDING PROTEIN"/>
    <property type="match status" value="1"/>
</dbReference>
<evidence type="ECO:0000256" key="4">
    <source>
        <dbReference type="SAM" id="MobiDB-lite"/>
    </source>
</evidence>
<evidence type="ECO:0000313" key="6">
    <source>
        <dbReference type="Proteomes" id="UP000238390"/>
    </source>
</evidence>
<evidence type="ECO:0000256" key="2">
    <source>
        <dbReference type="HAMAP-Rule" id="MF_00984"/>
    </source>
</evidence>
<dbReference type="HAMAP" id="MF_00984">
    <property type="entry name" value="SSB"/>
    <property type="match status" value="1"/>
</dbReference>
<dbReference type="InterPro" id="IPR011344">
    <property type="entry name" value="ssDNA-bd"/>
</dbReference>
<dbReference type="GO" id="GO:0006260">
    <property type="term" value="P:DNA replication"/>
    <property type="evidence" value="ECO:0007669"/>
    <property type="project" value="InterPro"/>
</dbReference>
<dbReference type="InterPro" id="IPR000424">
    <property type="entry name" value="Primosome_PriB/ssb"/>
</dbReference>
<keyword evidence="1 2" id="KW-0238">DNA-binding</keyword>
<accession>A0A2R3IKN2</accession>
<evidence type="ECO:0000256" key="3">
    <source>
        <dbReference type="PIRNR" id="PIRNR002070"/>
    </source>
</evidence>
<gene>
    <name evidence="5" type="ORF">CSB93_7091</name>
</gene>
<dbReference type="RefSeq" id="WP_023093757.1">
    <property type="nucleotide sequence ID" value="NZ_CP027167.1"/>
</dbReference>
<dbReference type="NCBIfam" id="TIGR00621">
    <property type="entry name" value="ssb"/>
    <property type="match status" value="1"/>
</dbReference>
<dbReference type="EMBL" id="CP027167">
    <property type="protein sequence ID" value="AVK02463.1"/>
    <property type="molecule type" value="Genomic_DNA"/>
</dbReference>
<geneLocation type="plasmid" evidence="5 6">
    <name>unnamed3</name>
</geneLocation>
<dbReference type="InterPro" id="IPR012340">
    <property type="entry name" value="NA-bd_OB-fold"/>
</dbReference>
<proteinExistence type="inferred from homology"/>
<dbReference type="AlphaFoldDB" id="A0A2R3IKN2"/>
<dbReference type="GO" id="GO:0009295">
    <property type="term" value="C:nucleoid"/>
    <property type="evidence" value="ECO:0007669"/>
    <property type="project" value="TreeGrafter"/>
</dbReference>
<feature type="region of interest" description="Disordered" evidence="4">
    <location>
        <begin position="116"/>
        <end position="164"/>
    </location>
</feature>
<comment type="subunit">
    <text evidence="2">Homotetramer.</text>
</comment>
<evidence type="ECO:0000313" key="5">
    <source>
        <dbReference type="EMBL" id="AVK02463.1"/>
    </source>
</evidence>
<dbReference type="Pfam" id="PF00436">
    <property type="entry name" value="SSB"/>
    <property type="match status" value="1"/>
</dbReference>
<protein>
    <recommendedName>
        <fullName evidence="2 3">Single-stranded DNA-binding protein</fullName>
        <shortName evidence="2">SSB</shortName>
    </recommendedName>
</protein>
<dbReference type="GO" id="GO:0003697">
    <property type="term" value="F:single-stranded DNA binding"/>
    <property type="evidence" value="ECO:0007669"/>
    <property type="project" value="UniProtKB-UniRule"/>
</dbReference>
<dbReference type="PROSITE" id="PS50935">
    <property type="entry name" value="SSB"/>
    <property type="match status" value="1"/>
</dbReference>
<dbReference type="SUPFAM" id="SSF50249">
    <property type="entry name" value="Nucleic acid-binding proteins"/>
    <property type="match status" value="1"/>
</dbReference>
<sequence length="177" mass="19887">MARGVNKVILVGNVGGDPETRYLQNGNAVTNITLATSESWKDKQTGQQQERTEWHRVVFFGRLAEVVAEYARKGSQLFVEGTLRTRKWVGQDGQDRYTTEIVVDINGNMQLLGGRREGQENAHSPQGQGQQQRPPQRPRQQSQQSPQNQQSAPGPDYDSFDDDIPFAPISRLLLNII</sequence>
<dbReference type="PIRSF" id="PIRSF002070">
    <property type="entry name" value="SSB"/>
    <property type="match status" value="1"/>
</dbReference>
<dbReference type="CDD" id="cd04496">
    <property type="entry name" value="SSB_OBF"/>
    <property type="match status" value="1"/>
</dbReference>
<dbReference type="PANTHER" id="PTHR10302">
    <property type="entry name" value="SINGLE-STRANDED DNA-BINDING PROTEIN"/>
    <property type="match status" value="1"/>
</dbReference>
<dbReference type="NCBIfam" id="NF004357">
    <property type="entry name" value="PRK05733.1"/>
    <property type="match status" value="1"/>
</dbReference>
<name>A0A2R3IKN2_9PSED</name>